<dbReference type="PATRIC" id="fig|1423722.3.peg.694"/>
<comment type="caution">
    <text evidence="1">The sequence shown here is derived from an EMBL/GenBank/DDBJ whole genome shotgun (WGS) entry which is preliminary data.</text>
</comment>
<accession>A0A0R1GVF0</accession>
<dbReference type="AlphaFoldDB" id="A0A0R1GVF0"/>
<protein>
    <submittedName>
        <fullName evidence="1">Uncharacterized protein</fullName>
    </submittedName>
</protein>
<keyword evidence="2" id="KW-1185">Reference proteome</keyword>
<evidence type="ECO:0000313" key="1">
    <source>
        <dbReference type="EMBL" id="KRK37912.1"/>
    </source>
</evidence>
<reference evidence="1 2" key="1">
    <citation type="journal article" date="2015" name="Genome Announc.">
        <title>Expanding the biotechnology potential of lactobacilli through comparative genomics of 213 strains and associated genera.</title>
        <authorList>
            <person name="Sun Z."/>
            <person name="Harris H.M."/>
            <person name="McCann A."/>
            <person name="Guo C."/>
            <person name="Argimon S."/>
            <person name="Zhang W."/>
            <person name="Yang X."/>
            <person name="Jeffery I.B."/>
            <person name="Cooney J.C."/>
            <person name="Kagawa T.F."/>
            <person name="Liu W."/>
            <person name="Song Y."/>
            <person name="Salvetti E."/>
            <person name="Wrobel A."/>
            <person name="Rasinkangas P."/>
            <person name="Parkhill J."/>
            <person name="Rea M.C."/>
            <person name="O'Sullivan O."/>
            <person name="Ritari J."/>
            <person name="Douillard F.P."/>
            <person name="Paul Ross R."/>
            <person name="Yang R."/>
            <person name="Briner A.E."/>
            <person name="Felis G.E."/>
            <person name="de Vos W.M."/>
            <person name="Barrangou R."/>
            <person name="Klaenhammer T.R."/>
            <person name="Caufield P.W."/>
            <person name="Cui Y."/>
            <person name="Zhang H."/>
            <person name="O'Toole P.W."/>
        </authorList>
    </citation>
    <scope>NUCLEOTIDE SEQUENCE [LARGE SCALE GENOMIC DNA]</scope>
    <source>
        <strain evidence="1 2">DSM 20534</strain>
    </source>
</reference>
<dbReference type="Proteomes" id="UP000050909">
    <property type="component" value="Unassembled WGS sequence"/>
</dbReference>
<gene>
    <name evidence="1" type="ORF">FC62_GL000678</name>
</gene>
<dbReference type="EMBL" id="AZCV01000002">
    <property type="protein sequence ID" value="KRK37912.1"/>
    <property type="molecule type" value="Genomic_DNA"/>
</dbReference>
<sequence>MWGNEQKVVYIPVVHQTVHMDNDWLDYLTNLSYEFYDSQDQEINENFDTYKIACLQERDLATKQTRYIPYSGRINGLRLTKLPTVELPTLPYVKYFVNNVTETRSLGGFWVSFSSNYQLVDGALLELPPENIRVTINKQANNETEKPVMAILANPRTLVINRWIRLSQLNHPNWLFRRTHQRQWHQRFQQCQLLSQIIQQL</sequence>
<organism evidence="1 2">
    <name type="scientific">Amylolactobacillus amylotrophicus DSM 20534</name>
    <dbReference type="NCBI Taxonomy" id="1423722"/>
    <lineage>
        <taxon>Bacteria</taxon>
        <taxon>Bacillati</taxon>
        <taxon>Bacillota</taxon>
        <taxon>Bacilli</taxon>
        <taxon>Lactobacillales</taxon>
        <taxon>Lactobacillaceae</taxon>
        <taxon>Amylolactobacillus</taxon>
    </lineage>
</organism>
<name>A0A0R1GVF0_9LACO</name>
<evidence type="ECO:0000313" key="2">
    <source>
        <dbReference type="Proteomes" id="UP000050909"/>
    </source>
</evidence>
<proteinExistence type="predicted"/>